<name>A0A2P6MRT4_9EUKA</name>
<comment type="caution">
    <text evidence="7">The sequence shown here is derived from an EMBL/GenBank/DDBJ whole genome shotgun (WGS) entry which is preliminary data.</text>
</comment>
<keyword evidence="3 5" id="KW-0804">Transcription</keyword>
<dbReference type="GO" id="GO:0000993">
    <property type="term" value="F:RNA polymerase II complex binding"/>
    <property type="evidence" value="ECO:0007669"/>
    <property type="project" value="TreeGrafter"/>
</dbReference>
<dbReference type="GO" id="GO:0008270">
    <property type="term" value="F:zinc ion binding"/>
    <property type="evidence" value="ECO:0007669"/>
    <property type="project" value="InterPro"/>
</dbReference>
<evidence type="ECO:0000259" key="6">
    <source>
        <dbReference type="SMART" id="SM01389"/>
    </source>
</evidence>
<dbReference type="Pfam" id="PF06093">
    <property type="entry name" value="Spt4"/>
    <property type="match status" value="1"/>
</dbReference>
<dbReference type="Gene3D" id="3.30.40.210">
    <property type="match status" value="1"/>
</dbReference>
<organism evidence="7 8">
    <name type="scientific">Planoprotostelium fungivorum</name>
    <dbReference type="NCBI Taxonomy" id="1890364"/>
    <lineage>
        <taxon>Eukaryota</taxon>
        <taxon>Amoebozoa</taxon>
        <taxon>Evosea</taxon>
        <taxon>Variosea</taxon>
        <taxon>Cavosteliida</taxon>
        <taxon>Cavosteliaceae</taxon>
        <taxon>Planoprotostelium</taxon>
    </lineage>
</organism>
<evidence type="ECO:0000313" key="8">
    <source>
        <dbReference type="Proteomes" id="UP000241769"/>
    </source>
</evidence>
<evidence type="ECO:0000256" key="4">
    <source>
        <dbReference type="ARBA" id="ARBA00023242"/>
    </source>
</evidence>
<comment type="similarity">
    <text evidence="2 5">Belongs to the SPT4 family.</text>
</comment>
<dbReference type="PANTHER" id="PTHR12882">
    <property type="entry name" value="SUPPRESSOR OF TY 4"/>
    <property type="match status" value="1"/>
</dbReference>
<keyword evidence="8" id="KW-1185">Reference proteome</keyword>
<dbReference type="SMART" id="SM01389">
    <property type="entry name" value="Spt4"/>
    <property type="match status" value="1"/>
</dbReference>
<evidence type="ECO:0000256" key="3">
    <source>
        <dbReference type="ARBA" id="ARBA00023163"/>
    </source>
</evidence>
<dbReference type="InterPro" id="IPR038510">
    <property type="entry name" value="Spt4_sf"/>
</dbReference>
<proteinExistence type="inferred from homology"/>
<keyword evidence="4 5" id="KW-0539">Nucleus</keyword>
<dbReference type="GO" id="GO:0006355">
    <property type="term" value="P:regulation of DNA-templated transcription"/>
    <property type="evidence" value="ECO:0007669"/>
    <property type="project" value="InterPro"/>
</dbReference>
<evidence type="ECO:0000256" key="5">
    <source>
        <dbReference type="PIRNR" id="PIRNR025023"/>
    </source>
</evidence>
<sequence>MAERQREREIVDPPTDTKTLRACLYCSLVRTLDQFEREGCLNCDSFLQLKRNKNRVSQCTSASFEGLISMLDPDTSWVGKWQKINGKSMAKGVYAVSVNGRLPRDILNDMPSDVASRYQPRTQS</sequence>
<dbReference type="InterPro" id="IPR029040">
    <property type="entry name" value="RPABC4/Spt4"/>
</dbReference>
<reference evidence="7 8" key="1">
    <citation type="journal article" date="2018" name="Genome Biol. Evol.">
        <title>Multiple Roots of Fruiting Body Formation in Amoebozoa.</title>
        <authorList>
            <person name="Hillmann F."/>
            <person name="Forbes G."/>
            <person name="Novohradska S."/>
            <person name="Ferling I."/>
            <person name="Riege K."/>
            <person name="Groth M."/>
            <person name="Westermann M."/>
            <person name="Marz M."/>
            <person name="Spaller T."/>
            <person name="Winckler T."/>
            <person name="Schaap P."/>
            <person name="Glockner G."/>
        </authorList>
    </citation>
    <scope>NUCLEOTIDE SEQUENCE [LARGE SCALE GENOMIC DNA]</scope>
    <source>
        <strain evidence="7 8">Jena</strain>
    </source>
</reference>
<dbReference type="OrthoDB" id="248751at2759"/>
<dbReference type="STRING" id="1890364.A0A2P6MRT4"/>
<dbReference type="GO" id="GO:0140673">
    <property type="term" value="P:transcription elongation-coupled chromatin remodeling"/>
    <property type="evidence" value="ECO:0007669"/>
    <property type="project" value="InterPro"/>
</dbReference>
<dbReference type="AlphaFoldDB" id="A0A2P6MRT4"/>
<dbReference type="GO" id="GO:0032044">
    <property type="term" value="C:DSIF complex"/>
    <property type="evidence" value="ECO:0007669"/>
    <property type="project" value="TreeGrafter"/>
</dbReference>
<evidence type="ECO:0000313" key="7">
    <source>
        <dbReference type="EMBL" id="PRP74418.1"/>
    </source>
</evidence>
<protein>
    <recommendedName>
        <fullName evidence="6">Spt4/RpoE2 zinc finger domain-containing protein</fullName>
    </recommendedName>
</protein>
<dbReference type="Proteomes" id="UP000241769">
    <property type="component" value="Unassembled WGS sequence"/>
</dbReference>
<gene>
    <name evidence="7" type="ORF">PROFUN_06547</name>
</gene>
<evidence type="ECO:0000256" key="1">
    <source>
        <dbReference type="ARBA" id="ARBA00004123"/>
    </source>
</evidence>
<dbReference type="EMBL" id="MDYQ01000463">
    <property type="protein sequence ID" value="PRP74418.1"/>
    <property type="molecule type" value="Genomic_DNA"/>
</dbReference>
<comment type="subcellular location">
    <subcellularLocation>
        <location evidence="1 5">Nucleus</location>
    </subcellularLocation>
</comment>
<dbReference type="FunCoup" id="A0A2P6MRT4">
    <property type="interactions" value="466"/>
</dbReference>
<dbReference type="CDD" id="cd07973">
    <property type="entry name" value="Spt4"/>
    <property type="match status" value="1"/>
</dbReference>
<accession>A0A2P6MRT4</accession>
<evidence type="ECO:0000256" key="2">
    <source>
        <dbReference type="ARBA" id="ARBA00010464"/>
    </source>
</evidence>
<dbReference type="InterPro" id="IPR009287">
    <property type="entry name" value="Spt4"/>
</dbReference>
<dbReference type="InParanoid" id="A0A2P6MRT4"/>
<dbReference type="PIRSF" id="PIRSF025023">
    <property type="entry name" value="Spt4"/>
    <property type="match status" value="1"/>
</dbReference>
<feature type="domain" description="Spt4/RpoE2 zinc finger" evidence="6">
    <location>
        <begin position="20"/>
        <end position="99"/>
    </location>
</feature>
<dbReference type="InterPro" id="IPR022800">
    <property type="entry name" value="Spt4/RpoE2_Znf"/>
</dbReference>
<dbReference type="PANTHER" id="PTHR12882:SF1">
    <property type="entry name" value="TRANSCRIPTION ELONGATION FACTOR SPT4"/>
    <property type="match status" value="1"/>
</dbReference>
<dbReference type="SUPFAM" id="SSF63393">
    <property type="entry name" value="RNA polymerase subunits"/>
    <property type="match status" value="1"/>
</dbReference>